<dbReference type="AlphaFoldDB" id="A0A917F2X1"/>
<name>A0A917F2X1_9MICO</name>
<dbReference type="PANTHER" id="PTHR48081:SF8">
    <property type="entry name" value="ALPHA_BETA HYDROLASE FOLD-3 DOMAIN-CONTAINING PROTEIN-RELATED"/>
    <property type="match status" value="1"/>
</dbReference>
<keyword evidence="4" id="KW-1185">Reference proteome</keyword>
<evidence type="ECO:0000256" key="1">
    <source>
        <dbReference type="ARBA" id="ARBA00022801"/>
    </source>
</evidence>
<gene>
    <name evidence="3" type="ORF">GCM10011399_33460</name>
</gene>
<dbReference type="Pfam" id="PF07859">
    <property type="entry name" value="Abhydrolase_3"/>
    <property type="match status" value="1"/>
</dbReference>
<feature type="domain" description="Alpha/beta hydrolase fold-3" evidence="2">
    <location>
        <begin position="51"/>
        <end position="271"/>
    </location>
</feature>
<dbReference type="EMBL" id="BMGP01000006">
    <property type="protein sequence ID" value="GGF37807.1"/>
    <property type="molecule type" value="Genomic_DNA"/>
</dbReference>
<dbReference type="InterPro" id="IPR013094">
    <property type="entry name" value="AB_hydrolase_3"/>
</dbReference>
<evidence type="ECO:0000313" key="3">
    <source>
        <dbReference type="EMBL" id="GGF37807.1"/>
    </source>
</evidence>
<proteinExistence type="predicted"/>
<dbReference type="PANTHER" id="PTHR48081">
    <property type="entry name" value="AB HYDROLASE SUPERFAMILY PROTEIN C4A8.06C"/>
    <property type="match status" value="1"/>
</dbReference>
<reference evidence="3 4" key="1">
    <citation type="journal article" date="2014" name="Int. J. Syst. Evol. Microbiol.">
        <title>Complete genome sequence of Corynebacterium casei LMG S-19264T (=DSM 44701T), isolated from a smear-ripened cheese.</title>
        <authorList>
            <consortium name="US DOE Joint Genome Institute (JGI-PGF)"/>
            <person name="Walter F."/>
            <person name="Albersmeier A."/>
            <person name="Kalinowski J."/>
            <person name="Ruckert C."/>
        </authorList>
    </citation>
    <scope>NUCLEOTIDE SEQUENCE [LARGE SCALE GENOMIC DNA]</scope>
    <source>
        <strain evidence="3 4">CGMCC 1.12976</strain>
    </source>
</reference>
<dbReference type="InterPro" id="IPR050300">
    <property type="entry name" value="GDXG_lipolytic_enzyme"/>
</dbReference>
<sequence length="294" mass="30369">MSSPIAAAAAAAAAVVVTDRLVTFGHEGEPAISVPVRVYSTGGAASADIFVWMHGGGFTGGDLDMPESDWVCRELAARTGRTVIAVDYRLATPDGPHYPIPSDDVVAVWRAASANPRSFTAHSAVGESGSRISMGGASAGANLAAGAVFRLRDAGHPLPDSVVLVYPTLHADQGPHSAATMQSLSVVQPGEPRFEPLAIAAMYATYLGAEPPFGPSPAVPGLLAPADFPPTFIVTSDIDDLRTSGELFGAALALEGREVHIVREYGTRHGHLNSPEHPGAASSIARIAAWLDAH</sequence>
<protein>
    <submittedName>
        <fullName evidence="3">Esterase</fullName>
    </submittedName>
</protein>
<dbReference type="Gene3D" id="3.40.50.1820">
    <property type="entry name" value="alpha/beta hydrolase"/>
    <property type="match status" value="1"/>
</dbReference>
<dbReference type="SUPFAM" id="SSF53474">
    <property type="entry name" value="alpha/beta-Hydrolases"/>
    <property type="match status" value="1"/>
</dbReference>
<dbReference type="Proteomes" id="UP000598775">
    <property type="component" value="Unassembled WGS sequence"/>
</dbReference>
<keyword evidence="1" id="KW-0378">Hydrolase</keyword>
<evidence type="ECO:0000313" key="4">
    <source>
        <dbReference type="Proteomes" id="UP000598775"/>
    </source>
</evidence>
<comment type="caution">
    <text evidence="3">The sequence shown here is derived from an EMBL/GenBank/DDBJ whole genome shotgun (WGS) entry which is preliminary data.</text>
</comment>
<organism evidence="3 4">
    <name type="scientific">Subtercola lobariae</name>
    <dbReference type="NCBI Taxonomy" id="1588641"/>
    <lineage>
        <taxon>Bacteria</taxon>
        <taxon>Bacillati</taxon>
        <taxon>Actinomycetota</taxon>
        <taxon>Actinomycetes</taxon>
        <taxon>Micrococcales</taxon>
        <taxon>Microbacteriaceae</taxon>
        <taxon>Subtercola</taxon>
    </lineage>
</organism>
<dbReference type="RefSeq" id="WP_188680318.1">
    <property type="nucleotide sequence ID" value="NZ_BMGP01000006.1"/>
</dbReference>
<evidence type="ECO:0000259" key="2">
    <source>
        <dbReference type="Pfam" id="PF07859"/>
    </source>
</evidence>
<dbReference type="InterPro" id="IPR029058">
    <property type="entry name" value="AB_hydrolase_fold"/>
</dbReference>
<dbReference type="GO" id="GO:0016787">
    <property type="term" value="F:hydrolase activity"/>
    <property type="evidence" value="ECO:0007669"/>
    <property type="project" value="UniProtKB-KW"/>
</dbReference>
<accession>A0A917F2X1</accession>